<comment type="caution">
    <text evidence="2">The sequence shown here is derived from an EMBL/GenBank/DDBJ whole genome shotgun (WGS) entry which is preliminary data.</text>
</comment>
<dbReference type="EMBL" id="CAXKWB010010830">
    <property type="protein sequence ID" value="CAL4099344.1"/>
    <property type="molecule type" value="Genomic_DNA"/>
</dbReference>
<feature type="compositionally biased region" description="Low complexity" evidence="1">
    <location>
        <begin position="290"/>
        <end position="302"/>
    </location>
</feature>
<evidence type="ECO:0000256" key="1">
    <source>
        <dbReference type="SAM" id="MobiDB-lite"/>
    </source>
</evidence>
<feature type="compositionally biased region" description="Low complexity" evidence="1">
    <location>
        <begin position="205"/>
        <end position="221"/>
    </location>
</feature>
<accession>A0AAV2QS90</accession>
<keyword evidence="3" id="KW-1185">Reference proteome</keyword>
<feature type="compositionally biased region" description="Basic and acidic residues" evidence="1">
    <location>
        <begin position="184"/>
        <end position="198"/>
    </location>
</feature>
<feature type="compositionally biased region" description="Basic and acidic residues" evidence="1">
    <location>
        <begin position="304"/>
        <end position="325"/>
    </location>
</feature>
<feature type="compositionally biased region" description="Basic residues" evidence="1">
    <location>
        <begin position="339"/>
        <end position="348"/>
    </location>
</feature>
<sequence length="409" mass="44559">MEDDDPDEPAIVIPEGLVKASEDGAPAVVAPAVVEETGVRSPVVVIEEVTIATDGITRNNQGLRVGGTKKGMYNDVSETFSSLAEHKRYPGPIDPVRQVKRGDIIDKMACPSTEQVTLVEELAKESATKMRCYDDVAKCIVARHDLNQMGYLKKKKTLAKDNKKTTAPKKNTTAPKKNTAKKKNTPDKKKPTPVKDRTNTWLYGEASSVPSAETSASSSPARRQILVSSDDDQPQAEDLSHDKNSPSLPDLALPKLSTPRIKTAAERKQVSSFFAEKQLLKHSNSDKSAKSTSSSSAKSTSSSKKKDSDKCKPPKEPNKKLEGPQKKPSASKSDSGSTKKSKKPKKKSKSDSEHAEKTKKTHKNPLELLADTCFGGSSSESDDKIELTIRKKPKDKINLTTIRNKLKTP</sequence>
<feature type="compositionally biased region" description="Basic and acidic residues" evidence="1">
    <location>
        <begin position="349"/>
        <end position="358"/>
    </location>
</feature>
<feature type="region of interest" description="Disordered" evidence="1">
    <location>
        <begin position="157"/>
        <end position="387"/>
    </location>
</feature>
<dbReference type="AlphaFoldDB" id="A0AAV2QS90"/>
<reference evidence="2 3" key="1">
    <citation type="submission" date="2024-05" db="EMBL/GenBank/DDBJ databases">
        <authorList>
            <person name="Wallberg A."/>
        </authorList>
    </citation>
    <scope>NUCLEOTIDE SEQUENCE [LARGE SCALE GENOMIC DNA]</scope>
</reference>
<feature type="non-terminal residue" evidence="2">
    <location>
        <position position="409"/>
    </location>
</feature>
<name>A0AAV2QS90_MEGNR</name>
<organism evidence="2 3">
    <name type="scientific">Meganyctiphanes norvegica</name>
    <name type="common">Northern krill</name>
    <name type="synonym">Thysanopoda norvegica</name>
    <dbReference type="NCBI Taxonomy" id="48144"/>
    <lineage>
        <taxon>Eukaryota</taxon>
        <taxon>Metazoa</taxon>
        <taxon>Ecdysozoa</taxon>
        <taxon>Arthropoda</taxon>
        <taxon>Crustacea</taxon>
        <taxon>Multicrustacea</taxon>
        <taxon>Malacostraca</taxon>
        <taxon>Eumalacostraca</taxon>
        <taxon>Eucarida</taxon>
        <taxon>Euphausiacea</taxon>
        <taxon>Euphausiidae</taxon>
        <taxon>Meganyctiphanes</taxon>
    </lineage>
</organism>
<evidence type="ECO:0000313" key="2">
    <source>
        <dbReference type="EMBL" id="CAL4099344.1"/>
    </source>
</evidence>
<gene>
    <name evidence="2" type="ORF">MNOR_LOCUS16461</name>
</gene>
<feature type="compositionally biased region" description="Low complexity" evidence="1">
    <location>
        <begin position="168"/>
        <end position="177"/>
    </location>
</feature>
<protein>
    <submittedName>
        <fullName evidence="2">Uncharacterized protein</fullName>
    </submittedName>
</protein>
<evidence type="ECO:0000313" key="3">
    <source>
        <dbReference type="Proteomes" id="UP001497623"/>
    </source>
</evidence>
<feature type="compositionally biased region" description="Low complexity" evidence="1">
    <location>
        <begin position="326"/>
        <end position="338"/>
    </location>
</feature>
<dbReference type="Proteomes" id="UP001497623">
    <property type="component" value="Unassembled WGS sequence"/>
</dbReference>
<proteinExistence type="predicted"/>